<reference evidence="9 10" key="1">
    <citation type="journal article" date="2019" name="Emerg. Microbes Infect.">
        <title>Comprehensive subspecies identification of 175 nontuberculous mycobacteria species based on 7547 genomic profiles.</title>
        <authorList>
            <person name="Matsumoto Y."/>
            <person name="Kinjo T."/>
            <person name="Motooka D."/>
            <person name="Nabeya D."/>
            <person name="Jung N."/>
            <person name="Uechi K."/>
            <person name="Horii T."/>
            <person name="Iida T."/>
            <person name="Fujita J."/>
            <person name="Nakamura S."/>
        </authorList>
    </citation>
    <scope>NUCLEOTIDE SEQUENCE [LARGE SCALE GENOMIC DNA]</scope>
    <source>
        <strain evidence="9 10">JCM 13574</strain>
    </source>
</reference>
<dbReference type="GO" id="GO:0022857">
    <property type="term" value="F:transmembrane transporter activity"/>
    <property type="evidence" value="ECO:0007669"/>
    <property type="project" value="InterPro"/>
</dbReference>
<dbReference type="PANTHER" id="PTHR31806">
    <property type="entry name" value="PURINE-CYTOSINE PERMEASE FCY2-RELATED"/>
    <property type="match status" value="1"/>
</dbReference>
<dbReference type="Gene3D" id="1.10.4160.10">
    <property type="entry name" value="Hydantoin permease"/>
    <property type="match status" value="1"/>
</dbReference>
<feature type="transmembrane region" description="Helical" evidence="8">
    <location>
        <begin position="25"/>
        <end position="46"/>
    </location>
</feature>
<keyword evidence="5 8" id="KW-1133">Transmembrane helix</keyword>
<sequence>MATLIEQRSIGAIPEAERHGKAWHLLPLWFSLNATVMAATTGAIGISIGAGLMPTLLAIVIGNLVGAVFMAYHSAQGPQLGLPQMIQSRAQFGFFGAALPNLLAIIMYIGYFAGAGVIGGQAIASITGIPTWAGIVICNALTWAIAFAGYRIIHLFDRAMAVVSVIVLVLLFIAAIAHYGSAPAAPAKPTFANFFLILSICASWQITFAPYVSDYSRYLPTAQGGAKTFWYTLIGTCAGAITFMALGAIVAVYALDSLNSDALVYLSKLAPFGAPVIAVVLVLGMIGANCDNLYGPYMAGLSTVTQAGGPPHVSRLVRACATGGFGLIGTAIGIFLSGDFLTNLSNLILFLLYMLVPWTAINLVDFYVIHRGHYDVASIVSMRGRYGLVNWKAIGTYAIAVIAEVPFMSCPLFVGPVATALGGVDIAWLVGLFVAGGLHYALNRHTTIDDAEYTITADSSVASGAVA</sequence>
<dbReference type="PIRSF" id="PIRSF002744">
    <property type="entry name" value="Pur-cyt_permease"/>
    <property type="match status" value="1"/>
</dbReference>
<evidence type="ECO:0000313" key="10">
    <source>
        <dbReference type="Proteomes" id="UP000466517"/>
    </source>
</evidence>
<comment type="subcellular location">
    <subcellularLocation>
        <location evidence="1">Membrane</location>
        <topology evidence="1">Multi-pass membrane protein</topology>
    </subcellularLocation>
</comment>
<proteinExistence type="inferred from homology"/>
<keyword evidence="4 8" id="KW-0812">Transmembrane</keyword>
<dbReference type="Pfam" id="PF02133">
    <property type="entry name" value="Transp_cyt_pur"/>
    <property type="match status" value="1"/>
</dbReference>
<dbReference type="Proteomes" id="UP000466517">
    <property type="component" value="Chromosome"/>
</dbReference>
<dbReference type="PANTHER" id="PTHR31806:SF1">
    <property type="entry name" value="PURINE-CYTOSINE PERMEASE FCY2-RELATED"/>
    <property type="match status" value="1"/>
</dbReference>
<dbReference type="EMBL" id="AP022610">
    <property type="protein sequence ID" value="BBZ26104.1"/>
    <property type="molecule type" value="Genomic_DNA"/>
</dbReference>
<feature type="transmembrane region" description="Helical" evidence="8">
    <location>
        <begin position="132"/>
        <end position="153"/>
    </location>
</feature>
<feature type="transmembrane region" description="Helical" evidence="8">
    <location>
        <begin position="92"/>
        <end position="112"/>
    </location>
</feature>
<dbReference type="InterPro" id="IPR001248">
    <property type="entry name" value="Pur-cyt_permease"/>
</dbReference>
<dbReference type="GO" id="GO:0005886">
    <property type="term" value="C:plasma membrane"/>
    <property type="evidence" value="ECO:0007669"/>
    <property type="project" value="TreeGrafter"/>
</dbReference>
<feature type="transmembrane region" description="Helical" evidence="8">
    <location>
        <begin position="160"/>
        <end position="179"/>
    </location>
</feature>
<feature type="transmembrane region" description="Helical" evidence="8">
    <location>
        <begin position="275"/>
        <end position="295"/>
    </location>
</feature>
<feature type="transmembrane region" description="Helical" evidence="8">
    <location>
        <begin position="191"/>
        <end position="212"/>
    </location>
</feature>
<organism evidence="9 10">
    <name type="scientific">Mycolicibacterium madagascariense</name>
    <dbReference type="NCBI Taxonomy" id="212765"/>
    <lineage>
        <taxon>Bacteria</taxon>
        <taxon>Bacillati</taxon>
        <taxon>Actinomycetota</taxon>
        <taxon>Actinomycetes</taxon>
        <taxon>Mycobacteriales</taxon>
        <taxon>Mycobacteriaceae</taxon>
        <taxon>Mycolicibacterium</taxon>
    </lineage>
</organism>
<feature type="transmembrane region" description="Helical" evidence="8">
    <location>
        <begin position="233"/>
        <end position="255"/>
    </location>
</feature>
<evidence type="ECO:0000256" key="5">
    <source>
        <dbReference type="ARBA" id="ARBA00022989"/>
    </source>
</evidence>
<evidence type="ECO:0000256" key="1">
    <source>
        <dbReference type="ARBA" id="ARBA00004141"/>
    </source>
</evidence>
<keyword evidence="3 7" id="KW-0813">Transport</keyword>
<keyword evidence="10" id="KW-1185">Reference proteome</keyword>
<feature type="transmembrane region" description="Helical" evidence="8">
    <location>
        <begin position="426"/>
        <end position="442"/>
    </location>
</feature>
<gene>
    <name evidence="9" type="ORF">MMAD_03990</name>
</gene>
<feature type="transmembrane region" description="Helical" evidence="8">
    <location>
        <begin position="316"/>
        <end position="336"/>
    </location>
</feature>
<feature type="transmembrane region" description="Helical" evidence="8">
    <location>
        <begin position="389"/>
        <end position="414"/>
    </location>
</feature>
<name>A0A7I7X965_9MYCO</name>
<dbReference type="KEGG" id="mmag:MMAD_03990"/>
<dbReference type="RefSeq" id="WP_163731790.1">
    <property type="nucleotide sequence ID" value="NZ_AP022610.1"/>
</dbReference>
<feature type="transmembrane region" description="Helical" evidence="8">
    <location>
        <begin position="348"/>
        <end position="368"/>
    </location>
</feature>
<keyword evidence="6 7" id="KW-0472">Membrane</keyword>
<feature type="transmembrane region" description="Helical" evidence="8">
    <location>
        <begin position="52"/>
        <end position="72"/>
    </location>
</feature>
<dbReference type="InterPro" id="IPR026030">
    <property type="entry name" value="Pur-cyt_permease_Fcy2/21/22"/>
</dbReference>
<evidence type="ECO:0000313" key="9">
    <source>
        <dbReference type="EMBL" id="BBZ26104.1"/>
    </source>
</evidence>
<evidence type="ECO:0000256" key="6">
    <source>
        <dbReference type="ARBA" id="ARBA00023136"/>
    </source>
</evidence>
<accession>A0A7I7X965</accession>
<comment type="similarity">
    <text evidence="2 7">Belongs to the purine-cytosine permease (2.A.39) family.</text>
</comment>
<evidence type="ECO:0000256" key="7">
    <source>
        <dbReference type="PIRNR" id="PIRNR002744"/>
    </source>
</evidence>
<evidence type="ECO:0000256" key="3">
    <source>
        <dbReference type="ARBA" id="ARBA00022448"/>
    </source>
</evidence>
<evidence type="ECO:0000256" key="4">
    <source>
        <dbReference type="ARBA" id="ARBA00022692"/>
    </source>
</evidence>
<evidence type="ECO:0000256" key="2">
    <source>
        <dbReference type="ARBA" id="ARBA00008974"/>
    </source>
</evidence>
<dbReference type="AlphaFoldDB" id="A0A7I7X965"/>
<evidence type="ECO:0000256" key="8">
    <source>
        <dbReference type="SAM" id="Phobius"/>
    </source>
</evidence>
<protein>
    <submittedName>
        <fullName evidence="9">Cytosine permease</fullName>
    </submittedName>
</protein>